<feature type="non-terminal residue" evidence="2">
    <location>
        <position position="1"/>
    </location>
</feature>
<evidence type="ECO:0000256" key="1">
    <source>
        <dbReference type="SAM" id="MobiDB-lite"/>
    </source>
</evidence>
<name>A0A401TH86_CHIPU</name>
<accession>A0A401TH86</accession>
<comment type="caution">
    <text evidence="2">The sequence shown here is derived from an EMBL/GenBank/DDBJ whole genome shotgun (WGS) entry which is preliminary data.</text>
</comment>
<sequence length="83" mass="8678">GLKADATEAKEEGVSETGGAEVKEGEVSGTGTEFHIDIIADQLTGLQIGNCNQMNFCSDPVNEDPVSNGSASEDPFSENTEEE</sequence>
<keyword evidence="3" id="KW-1185">Reference proteome</keyword>
<dbReference type="AlphaFoldDB" id="A0A401TH86"/>
<dbReference type="Proteomes" id="UP000287033">
    <property type="component" value="Unassembled WGS sequence"/>
</dbReference>
<protein>
    <submittedName>
        <fullName evidence="2">Uncharacterized protein</fullName>
    </submittedName>
</protein>
<dbReference type="EMBL" id="BEZZ01061099">
    <property type="protein sequence ID" value="GCC41976.1"/>
    <property type="molecule type" value="Genomic_DNA"/>
</dbReference>
<dbReference type="OrthoDB" id="10603720at2759"/>
<evidence type="ECO:0000313" key="2">
    <source>
        <dbReference type="EMBL" id="GCC41976.1"/>
    </source>
</evidence>
<evidence type="ECO:0000313" key="3">
    <source>
        <dbReference type="Proteomes" id="UP000287033"/>
    </source>
</evidence>
<feature type="compositionally biased region" description="Basic and acidic residues" evidence="1">
    <location>
        <begin position="1"/>
        <end position="13"/>
    </location>
</feature>
<organism evidence="2 3">
    <name type="scientific">Chiloscyllium punctatum</name>
    <name type="common">Brownbanded bambooshark</name>
    <name type="synonym">Hemiscyllium punctatum</name>
    <dbReference type="NCBI Taxonomy" id="137246"/>
    <lineage>
        <taxon>Eukaryota</taxon>
        <taxon>Metazoa</taxon>
        <taxon>Chordata</taxon>
        <taxon>Craniata</taxon>
        <taxon>Vertebrata</taxon>
        <taxon>Chondrichthyes</taxon>
        <taxon>Elasmobranchii</taxon>
        <taxon>Galeomorphii</taxon>
        <taxon>Galeoidea</taxon>
        <taxon>Orectolobiformes</taxon>
        <taxon>Hemiscylliidae</taxon>
        <taxon>Chiloscyllium</taxon>
    </lineage>
</organism>
<feature type="region of interest" description="Disordered" evidence="1">
    <location>
        <begin position="1"/>
        <end position="29"/>
    </location>
</feature>
<reference evidence="2 3" key="1">
    <citation type="journal article" date="2018" name="Nat. Ecol. Evol.">
        <title>Shark genomes provide insights into elasmobranch evolution and the origin of vertebrates.</title>
        <authorList>
            <person name="Hara Y"/>
            <person name="Yamaguchi K"/>
            <person name="Onimaru K"/>
            <person name="Kadota M"/>
            <person name="Koyanagi M"/>
            <person name="Keeley SD"/>
            <person name="Tatsumi K"/>
            <person name="Tanaka K"/>
            <person name="Motone F"/>
            <person name="Kageyama Y"/>
            <person name="Nozu R"/>
            <person name="Adachi N"/>
            <person name="Nishimura O"/>
            <person name="Nakagawa R"/>
            <person name="Tanegashima C"/>
            <person name="Kiyatake I"/>
            <person name="Matsumoto R"/>
            <person name="Murakumo K"/>
            <person name="Nishida K"/>
            <person name="Terakita A"/>
            <person name="Kuratani S"/>
            <person name="Sato K"/>
            <person name="Hyodo S Kuraku.S."/>
        </authorList>
    </citation>
    <scope>NUCLEOTIDE SEQUENCE [LARGE SCALE GENOMIC DNA]</scope>
</reference>
<feature type="region of interest" description="Disordered" evidence="1">
    <location>
        <begin position="57"/>
        <end position="83"/>
    </location>
</feature>
<proteinExistence type="predicted"/>
<gene>
    <name evidence="2" type="ORF">chiPu_0025561</name>
</gene>